<dbReference type="STRING" id="1499966.U14_03744"/>
<organism evidence="4">
    <name type="scientific">Candidatus Moduliflexus flocculans</name>
    <dbReference type="NCBI Taxonomy" id="1499966"/>
    <lineage>
        <taxon>Bacteria</taxon>
        <taxon>Candidatus Moduliflexota</taxon>
        <taxon>Candidatus Moduliflexia</taxon>
        <taxon>Candidatus Moduliflexales</taxon>
        <taxon>Candidatus Moduliflexaceae</taxon>
    </lineage>
</organism>
<dbReference type="SMART" id="SM00448">
    <property type="entry name" value="REC"/>
    <property type="match status" value="1"/>
</dbReference>
<accession>A0A081BQ27</accession>
<dbReference type="HOGENOM" id="CLU_1923443_0_0_0"/>
<dbReference type="EMBL" id="DF820458">
    <property type="protein sequence ID" value="GAK52493.1"/>
    <property type="molecule type" value="Genomic_DNA"/>
</dbReference>
<dbReference type="SUPFAM" id="SSF52172">
    <property type="entry name" value="CheY-like"/>
    <property type="match status" value="1"/>
</dbReference>
<evidence type="ECO:0000313" key="4">
    <source>
        <dbReference type="EMBL" id="GAK52493.1"/>
    </source>
</evidence>
<proteinExistence type="predicted"/>
<dbReference type="Pfam" id="PF00072">
    <property type="entry name" value="Response_reg"/>
    <property type="match status" value="1"/>
</dbReference>
<dbReference type="GO" id="GO:0000160">
    <property type="term" value="P:phosphorelay signal transduction system"/>
    <property type="evidence" value="ECO:0007669"/>
    <property type="project" value="InterPro"/>
</dbReference>
<protein>
    <submittedName>
        <fullName evidence="4">Two component, response regulator</fullName>
    </submittedName>
</protein>
<name>A0A081BQ27_9BACT</name>
<dbReference type="PANTHER" id="PTHR44591:SF3">
    <property type="entry name" value="RESPONSE REGULATORY DOMAIN-CONTAINING PROTEIN"/>
    <property type="match status" value="1"/>
</dbReference>
<dbReference type="PROSITE" id="PS50110">
    <property type="entry name" value="RESPONSE_REGULATORY"/>
    <property type="match status" value="1"/>
</dbReference>
<dbReference type="PANTHER" id="PTHR44591">
    <property type="entry name" value="STRESS RESPONSE REGULATOR PROTEIN 1"/>
    <property type="match status" value="1"/>
</dbReference>
<dbReference type="Proteomes" id="UP000030700">
    <property type="component" value="Unassembled WGS sequence"/>
</dbReference>
<reference evidence="4" key="1">
    <citation type="journal article" date="2015" name="PeerJ">
        <title>First genomic representation of candidate bacterial phylum KSB3 points to enhanced environmental sensing as a trigger of wastewater bulking.</title>
        <authorList>
            <person name="Sekiguchi Y."/>
            <person name="Ohashi A."/>
            <person name="Parks D.H."/>
            <person name="Yamauchi T."/>
            <person name="Tyson G.W."/>
            <person name="Hugenholtz P."/>
        </authorList>
    </citation>
    <scope>NUCLEOTIDE SEQUENCE [LARGE SCALE GENOMIC DNA]</scope>
</reference>
<evidence type="ECO:0000313" key="5">
    <source>
        <dbReference type="Proteomes" id="UP000030700"/>
    </source>
</evidence>
<gene>
    <name evidence="4" type="ORF">U14_03744</name>
</gene>
<keyword evidence="5" id="KW-1185">Reference proteome</keyword>
<dbReference type="InterPro" id="IPR001789">
    <property type="entry name" value="Sig_transdc_resp-reg_receiver"/>
</dbReference>
<keyword evidence="1 2" id="KW-0597">Phosphoprotein</keyword>
<evidence type="ECO:0000256" key="1">
    <source>
        <dbReference type="ARBA" id="ARBA00022553"/>
    </source>
</evidence>
<evidence type="ECO:0000256" key="2">
    <source>
        <dbReference type="PROSITE-ProRule" id="PRU00169"/>
    </source>
</evidence>
<dbReference type="InterPro" id="IPR050595">
    <property type="entry name" value="Bact_response_regulator"/>
</dbReference>
<evidence type="ECO:0000259" key="3">
    <source>
        <dbReference type="PROSITE" id="PS50110"/>
    </source>
</evidence>
<dbReference type="Gene3D" id="3.40.50.2300">
    <property type="match status" value="1"/>
</dbReference>
<feature type="domain" description="Response regulatory" evidence="3">
    <location>
        <begin position="9"/>
        <end position="125"/>
    </location>
</feature>
<dbReference type="InterPro" id="IPR011006">
    <property type="entry name" value="CheY-like_superfamily"/>
</dbReference>
<dbReference type="AlphaFoldDB" id="A0A081BQ27"/>
<sequence>MNNNATGKQVLIVDDQENWRTALRTLIEDANVRVAEASNFGEAKRMLTSARFDLVVLDVRLVDQDEFNVEGLDLLNLIHAASPDTKTVILTGYPESIRTTPPDADAFIFKVPQGTHFDSRAFKKRIKELLA</sequence>
<feature type="modified residue" description="4-aspartylphosphate" evidence="2">
    <location>
        <position position="58"/>
    </location>
</feature>